<dbReference type="Gene3D" id="3.40.50.11260">
    <property type="match status" value="1"/>
</dbReference>
<dbReference type="EMBL" id="JAANBB010000444">
    <property type="protein sequence ID" value="KAF7542452.1"/>
    <property type="molecule type" value="Genomic_DNA"/>
</dbReference>
<accession>A0A9P5GZZ7</accession>
<keyword evidence="4 7" id="KW-0547">Nucleotide-binding</keyword>
<evidence type="ECO:0000256" key="2">
    <source>
        <dbReference type="ARBA" id="ARBA00008239"/>
    </source>
</evidence>
<feature type="binding site" evidence="7">
    <location>
        <position position="36"/>
    </location>
    <ligand>
        <name>ATP</name>
        <dbReference type="ChEBI" id="CHEBI:30616"/>
    </ligand>
</feature>
<proteinExistence type="inferred from homology"/>
<dbReference type="NCBIfam" id="NF003555">
    <property type="entry name" value="PRK05218.1"/>
    <property type="match status" value="1"/>
</dbReference>
<sequence length="704" mass="79949">MSETFEFQAEISQLLSLIINTVYSNKEIFLRELVSNASDALDKIRYKALSDPSQLDSGKDLRIDIIPDKVNKTLTIRDTGVGMTKADLVNNLGTIARSGTKQFMEALTAGADVSMIGQFGVGFYSAYLVADQVRVISKNNDDEQYIWESSAGGTFNIVSDTESEQYGRGTSIILHLKDEQLDYLNESKIKEVIKKHSEFISYPIYLHVEKETETEVPDEEADEEVTEVTDEDDKKPKIEEVDDEEEEKEKKPKTKKIKETKIEEEELNKQKPIWTRNPQDITQEEYASFYKSLSNDWEDHLGVKHFSVEGQLEFRAILYVPKRAPFDLFETKKTKNNIKLYVRRVFITDDATDLIPEWLGFVKGVVDSEDLPLNLSRETLQQNKIMKVIKKNIVKKSLELFQEIAEDKEQFDKFYTAFSKNLKLGIHEDSQNRSILAKLLRFNSTKSGDELTSLSDYVTRMPEHQNNMYYITGESIKAVSKSPFLDALKEKGFEVLFLVDPIDEYAMTQLKEFEGKKLVDITKDFELEETDEEKAAREAEEKEFEGLAKALKNVLGEKVEKVVVSHKLGLSPCAIRTGQFGWSANMERIMKAQALRDTSMSSYMSSKKTFEISPKSPIVQELKNKIEADGENDRTVKSIVQLLFETSLLVSGFTIDEPAGFAERIHKLVQLGLNIEEDDSAPVEEAVADAPAPVAGDSSMEEVD</sequence>
<evidence type="ECO:0000313" key="11">
    <source>
        <dbReference type="Proteomes" id="UP000722485"/>
    </source>
</evidence>
<feature type="binding site" evidence="7">
    <location>
        <position position="78"/>
    </location>
    <ligand>
        <name>ATP</name>
        <dbReference type="ChEBI" id="CHEBI:30616"/>
    </ligand>
</feature>
<evidence type="ECO:0000256" key="4">
    <source>
        <dbReference type="ARBA" id="ARBA00022741"/>
    </source>
</evidence>
<dbReference type="FunFam" id="3.40.50.11260:FF:000001">
    <property type="entry name" value="Heat shock protein 90 alpha"/>
    <property type="match status" value="1"/>
</dbReference>
<evidence type="ECO:0000259" key="9">
    <source>
        <dbReference type="SMART" id="SM00387"/>
    </source>
</evidence>
<evidence type="ECO:0000256" key="7">
    <source>
        <dbReference type="PIRSR" id="PIRSR002583-1"/>
    </source>
</evidence>
<name>A0A9P5GZZ7_9HYPO</name>
<feature type="region of interest" description="Disordered" evidence="8">
    <location>
        <begin position="211"/>
        <end position="255"/>
    </location>
</feature>
<evidence type="ECO:0000256" key="5">
    <source>
        <dbReference type="ARBA" id="ARBA00022840"/>
    </source>
</evidence>
<protein>
    <recommendedName>
        <fullName evidence="9">Histidine kinase/HSP90-like ATPase domain-containing protein</fullName>
    </recommendedName>
</protein>
<feature type="compositionally biased region" description="Low complexity" evidence="8">
    <location>
        <begin position="683"/>
        <end position="698"/>
    </location>
</feature>
<dbReference type="SUPFAM" id="SSF55874">
    <property type="entry name" value="ATPase domain of HSP90 chaperone/DNA topoisomerase II/histidine kinase"/>
    <property type="match status" value="1"/>
</dbReference>
<dbReference type="InterPro" id="IPR019805">
    <property type="entry name" value="Heat_shock_protein_90_CS"/>
</dbReference>
<dbReference type="InterPro" id="IPR037196">
    <property type="entry name" value="HSP90_C"/>
</dbReference>
<dbReference type="Proteomes" id="UP000722485">
    <property type="component" value="Unassembled WGS sequence"/>
</dbReference>
<dbReference type="Pfam" id="PF02518">
    <property type="entry name" value="HATPase_c"/>
    <property type="match status" value="1"/>
</dbReference>
<feature type="binding site" evidence="7">
    <location>
        <position position="91"/>
    </location>
    <ligand>
        <name>ATP</name>
        <dbReference type="ChEBI" id="CHEBI:30616"/>
    </ligand>
</feature>
<dbReference type="GO" id="GO:0051082">
    <property type="term" value="F:unfolded protein binding"/>
    <property type="evidence" value="ECO:0007669"/>
    <property type="project" value="InterPro"/>
</dbReference>
<evidence type="ECO:0000313" key="10">
    <source>
        <dbReference type="EMBL" id="KAF7542452.1"/>
    </source>
</evidence>
<organism evidence="10 11">
    <name type="scientific">Cylindrodendrum hubeiense</name>
    <dbReference type="NCBI Taxonomy" id="595255"/>
    <lineage>
        <taxon>Eukaryota</taxon>
        <taxon>Fungi</taxon>
        <taxon>Dikarya</taxon>
        <taxon>Ascomycota</taxon>
        <taxon>Pezizomycotina</taxon>
        <taxon>Sordariomycetes</taxon>
        <taxon>Hypocreomycetidae</taxon>
        <taxon>Hypocreales</taxon>
        <taxon>Nectriaceae</taxon>
        <taxon>Cylindrodendrum</taxon>
    </lineage>
</organism>
<dbReference type="HAMAP" id="MF_00505">
    <property type="entry name" value="HSP90"/>
    <property type="match status" value="1"/>
</dbReference>
<feature type="compositionally biased region" description="Acidic residues" evidence="8">
    <location>
        <begin position="214"/>
        <end position="231"/>
    </location>
</feature>
<dbReference type="Pfam" id="PF00183">
    <property type="entry name" value="HSP90"/>
    <property type="match status" value="1"/>
</dbReference>
<dbReference type="AlphaFoldDB" id="A0A9P5GZZ7"/>
<keyword evidence="6" id="KW-0143">Chaperone</keyword>
<dbReference type="GO" id="GO:0005524">
    <property type="term" value="F:ATP binding"/>
    <property type="evidence" value="ECO:0007669"/>
    <property type="project" value="UniProtKB-KW"/>
</dbReference>
<gene>
    <name evidence="10" type="ORF">G7Z17_g11561</name>
</gene>
<feature type="binding site" evidence="7">
    <location>
        <begin position="98"/>
        <end position="99"/>
    </location>
    <ligand>
        <name>ATP</name>
        <dbReference type="ChEBI" id="CHEBI:30616"/>
    </ligand>
</feature>
<dbReference type="Gene3D" id="1.20.120.790">
    <property type="entry name" value="Heat shock protein 90, C-terminal domain"/>
    <property type="match status" value="1"/>
</dbReference>
<dbReference type="PIRSF" id="PIRSF002583">
    <property type="entry name" value="Hsp90"/>
    <property type="match status" value="1"/>
</dbReference>
<evidence type="ECO:0000256" key="3">
    <source>
        <dbReference type="ARBA" id="ARBA00022490"/>
    </source>
</evidence>
<comment type="similarity">
    <text evidence="2">Belongs to the heat shock protein 90 family.</text>
</comment>
<dbReference type="Gene3D" id="3.30.565.10">
    <property type="entry name" value="Histidine kinase-like ATPase, C-terminal domain"/>
    <property type="match status" value="1"/>
</dbReference>
<dbReference type="GO" id="GO:0140662">
    <property type="term" value="F:ATP-dependent protein folding chaperone"/>
    <property type="evidence" value="ECO:0007669"/>
    <property type="project" value="InterPro"/>
</dbReference>
<feature type="binding site" evidence="7">
    <location>
        <position position="377"/>
    </location>
    <ligand>
        <name>ATP</name>
        <dbReference type="ChEBI" id="CHEBI:30616"/>
    </ligand>
</feature>
<keyword evidence="5 7" id="KW-0067">ATP-binding</keyword>
<feature type="region of interest" description="Disordered" evidence="8">
    <location>
        <begin position="680"/>
        <end position="704"/>
    </location>
</feature>
<evidence type="ECO:0000256" key="6">
    <source>
        <dbReference type="ARBA" id="ARBA00023186"/>
    </source>
</evidence>
<dbReference type="CDD" id="cd16927">
    <property type="entry name" value="HATPase_Hsp90-like"/>
    <property type="match status" value="1"/>
</dbReference>
<dbReference type="FunFam" id="1.20.120.790:FF:000001">
    <property type="entry name" value="Heat shock protein 90 alpha"/>
    <property type="match status" value="1"/>
</dbReference>
<comment type="caution">
    <text evidence="10">The sequence shown here is derived from an EMBL/GenBank/DDBJ whole genome shotgun (WGS) entry which is preliminary data.</text>
</comment>
<dbReference type="InterPro" id="IPR020575">
    <property type="entry name" value="Hsp90_N"/>
</dbReference>
<feature type="binding site" evidence="7">
    <location>
        <position position="32"/>
    </location>
    <ligand>
        <name>ATP</name>
        <dbReference type="ChEBI" id="CHEBI:30616"/>
    </ligand>
</feature>
<dbReference type="PROSITE" id="PS00298">
    <property type="entry name" value="HSP90"/>
    <property type="match status" value="1"/>
</dbReference>
<dbReference type="InterPro" id="IPR001404">
    <property type="entry name" value="Hsp90_fam"/>
</dbReference>
<dbReference type="InterPro" id="IPR020568">
    <property type="entry name" value="Ribosomal_Su5_D2-typ_SF"/>
</dbReference>
<feature type="binding site" evidence="7">
    <location>
        <position position="170"/>
    </location>
    <ligand>
        <name>ATP</name>
        <dbReference type="ChEBI" id="CHEBI:30616"/>
    </ligand>
</feature>
<feature type="binding site" evidence="7">
    <location>
        <position position="83"/>
    </location>
    <ligand>
        <name>ATP</name>
        <dbReference type="ChEBI" id="CHEBI:30616"/>
    </ligand>
</feature>
<dbReference type="SUPFAM" id="SSF110942">
    <property type="entry name" value="HSP90 C-terminal domain"/>
    <property type="match status" value="1"/>
</dbReference>
<dbReference type="SUPFAM" id="SSF54211">
    <property type="entry name" value="Ribosomal protein S5 domain 2-like"/>
    <property type="match status" value="1"/>
</dbReference>
<dbReference type="GO" id="GO:0005737">
    <property type="term" value="C:cytoplasm"/>
    <property type="evidence" value="ECO:0007669"/>
    <property type="project" value="UniProtKB-SubCell"/>
</dbReference>
<reference evidence="10" key="1">
    <citation type="submission" date="2020-03" db="EMBL/GenBank/DDBJ databases">
        <title>Draft Genome Sequence of Cylindrodendrum hubeiense.</title>
        <authorList>
            <person name="Buettner E."/>
            <person name="Kellner H."/>
        </authorList>
    </citation>
    <scope>NUCLEOTIDE SEQUENCE</scope>
    <source>
        <strain evidence="10">IHI 201604</strain>
    </source>
</reference>
<evidence type="ECO:0000256" key="1">
    <source>
        <dbReference type="ARBA" id="ARBA00004496"/>
    </source>
</evidence>
<comment type="subcellular location">
    <subcellularLocation>
        <location evidence="1">Cytoplasm</location>
    </subcellularLocation>
</comment>
<dbReference type="InterPro" id="IPR003594">
    <property type="entry name" value="HATPase_dom"/>
</dbReference>
<dbReference type="PRINTS" id="PR00775">
    <property type="entry name" value="HEATSHOCK90"/>
</dbReference>
<dbReference type="GO" id="GO:0016887">
    <property type="term" value="F:ATP hydrolysis activity"/>
    <property type="evidence" value="ECO:0007669"/>
    <property type="project" value="InterPro"/>
</dbReference>
<dbReference type="OrthoDB" id="28737at2759"/>
<dbReference type="PANTHER" id="PTHR11528">
    <property type="entry name" value="HEAT SHOCK PROTEIN 90 FAMILY MEMBER"/>
    <property type="match status" value="1"/>
</dbReference>
<keyword evidence="11" id="KW-1185">Reference proteome</keyword>
<dbReference type="Gene3D" id="3.30.230.80">
    <property type="match status" value="1"/>
</dbReference>
<dbReference type="FunFam" id="3.30.230.80:FF:000001">
    <property type="entry name" value="Heat shock protein 90 alpha"/>
    <property type="match status" value="1"/>
</dbReference>
<dbReference type="SMART" id="SM00387">
    <property type="entry name" value="HATPase_c"/>
    <property type="match status" value="1"/>
</dbReference>
<feature type="binding site" evidence="7">
    <location>
        <begin position="118"/>
        <end position="123"/>
    </location>
    <ligand>
        <name>ATP</name>
        <dbReference type="ChEBI" id="CHEBI:30616"/>
    </ligand>
</feature>
<dbReference type="FunFam" id="3.30.565.10:FF:000001">
    <property type="entry name" value="Heat shock protein HSP 90-alpha"/>
    <property type="match status" value="1"/>
</dbReference>
<keyword evidence="3" id="KW-0963">Cytoplasm</keyword>
<dbReference type="InterPro" id="IPR036890">
    <property type="entry name" value="HATPase_C_sf"/>
</dbReference>
<feature type="domain" description="Histidine kinase/HSP90-like ATPase" evidence="9">
    <location>
        <begin position="25"/>
        <end position="180"/>
    </location>
</feature>
<evidence type="ECO:0000256" key="8">
    <source>
        <dbReference type="SAM" id="MobiDB-lite"/>
    </source>
</evidence>